<evidence type="ECO:0000313" key="5">
    <source>
        <dbReference type="Proteomes" id="UP001551675"/>
    </source>
</evidence>
<keyword evidence="2 4" id="KW-0378">Hydrolase</keyword>
<dbReference type="InterPro" id="IPR015797">
    <property type="entry name" value="NUDIX_hydrolase-like_dom_sf"/>
</dbReference>
<keyword evidence="5" id="KW-1185">Reference proteome</keyword>
<protein>
    <submittedName>
        <fullName evidence="4">NUDIX hydrolase</fullName>
    </submittedName>
</protein>
<evidence type="ECO:0000259" key="3">
    <source>
        <dbReference type="PROSITE" id="PS51462"/>
    </source>
</evidence>
<dbReference type="Pfam" id="PF00293">
    <property type="entry name" value="NUDIX"/>
    <property type="match status" value="1"/>
</dbReference>
<evidence type="ECO:0000313" key="4">
    <source>
        <dbReference type="EMBL" id="MEV0974791.1"/>
    </source>
</evidence>
<name>A0ABV3GTS4_MICGL</name>
<reference evidence="4 5" key="1">
    <citation type="submission" date="2024-06" db="EMBL/GenBank/DDBJ databases">
        <title>The Natural Products Discovery Center: Release of the First 8490 Sequenced Strains for Exploring Actinobacteria Biosynthetic Diversity.</title>
        <authorList>
            <person name="Kalkreuter E."/>
            <person name="Kautsar S.A."/>
            <person name="Yang D."/>
            <person name="Bader C.D."/>
            <person name="Teijaro C.N."/>
            <person name="Fluegel L."/>
            <person name="Davis C.M."/>
            <person name="Simpson J.R."/>
            <person name="Lauterbach L."/>
            <person name="Steele A.D."/>
            <person name="Gui C."/>
            <person name="Meng S."/>
            <person name="Li G."/>
            <person name="Viehrig K."/>
            <person name="Ye F."/>
            <person name="Su P."/>
            <person name="Kiefer A.F."/>
            <person name="Nichols A."/>
            <person name="Cepeda A.J."/>
            <person name="Yan W."/>
            <person name="Fan B."/>
            <person name="Jiang Y."/>
            <person name="Adhikari A."/>
            <person name="Zheng C.-J."/>
            <person name="Schuster L."/>
            <person name="Cowan T.M."/>
            <person name="Smanski M.J."/>
            <person name="Chevrette M.G."/>
            <person name="De Carvalho L.P.S."/>
            <person name="Shen B."/>
        </authorList>
    </citation>
    <scope>NUCLEOTIDE SEQUENCE [LARGE SCALE GENOMIC DNA]</scope>
    <source>
        <strain evidence="4 5">NPDC050100</strain>
    </source>
</reference>
<dbReference type="PROSITE" id="PS51462">
    <property type="entry name" value="NUDIX"/>
    <property type="match status" value="1"/>
</dbReference>
<dbReference type="Gene3D" id="3.90.79.10">
    <property type="entry name" value="Nucleoside Triphosphate Pyrophosphohydrolase"/>
    <property type="match status" value="1"/>
</dbReference>
<evidence type="ECO:0000256" key="1">
    <source>
        <dbReference type="ARBA" id="ARBA00001946"/>
    </source>
</evidence>
<accession>A0ABV3GTS4</accession>
<gene>
    <name evidence="4" type="ORF">AB0I59_39895</name>
</gene>
<dbReference type="PANTHER" id="PTHR43046">
    <property type="entry name" value="GDP-MANNOSE MANNOSYL HYDROLASE"/>
    <property type="match status" value="1"/>
</dbReference>
<dbReference type="CDD" id="cd18877">
    <property type="entry name" value="NUDIX_Hydrolase"/>
    <property type="match status" value="1"/>
</dbReference>
<organism evidence="4 5">
    <name type="scientific">Microtetraspora glauca</name>
    <dbReference type="NCBI Taxonomy" id="1996"/>
    <lineage>
        <taxon>Bacteria</taxon>
        <taxon>Bacillati</taxon>
        <taxon>Actinomycetota</taxon>
        <taxon>Actinomycetes</taxon>
        <taxon>Streptosporangiales</taxon>
        <taxon>Streptosporangiaceae</taxon>
        <taxon>Microtetraspora</taxon>
    </lineage>
</organism>
<dbReference type="SUPFAM" id="SSF55811">
    <property type="entry name" value="Nudix"/>
    <property type="match status" value="1"/>
</dbReference>
<dbReference type="InterPro" id="IPR000086">
    <property type="entry name" value="NUDIX_hydrolase_dom"/>
</dbReference>
<dbReference type="PANTHER" id="PTHR43046:SF2">
    <property type="entry name" value="8-OXO-DGTP DIPHOSPHATASE-RELATED"/>
    <property type="match status" value="1"/>
</dbReference>
<dbReference type="GO" id="GO:0016787">
    <property type="term" value="F:hydrolase activity"/>
    <property type="evidence" value="ECO:0007669"/>
    <property type="project" value="UniProtKB-KW"/>
</dbReference>
<dbReference type="RefSeq" id="WP_358141803.1">
    <property type="nucleotide sequence ID" value="NZ_JBFALK010000035.1"/>
</dbReference>
<comment type="caution">
    <text evidence="4">The sequence shown here is derived from an EMBL/GenBank/DDBJ whole genome shotgun (WGS) entry which is preliminary data.</text>
</comment>
<feature type="domain" description="Nudix hydrolase" evidence="3">
    <location>
        <begin position="20"/>
        <end position="151"/>
    </location>
</feature>
<dbReference type="EMBL" id="JBFALK010000035">
    <property type="protein sequence ID" value="MEV0974791.1"/>
    <property type="molecule type" value="Genomic_DNA"/>
</dbReference>
<comment type="cofactor">
    <cofactor evidence="1">
        <name>Mg(2+)</name>
        <dbReference type="ChEBI" id="CHEBI:18420"/>
    </cofactor>
</comment>
<sequence>MAAKDGDGWALCDRGHRHWGIHGAAGLLAVHHTLDGMPYVLMQKRSWWSHHGGTWGLPGGARDSHEDAITGALREAHEEAALTGDLLRVQGVYLDDHGGWSFQTVIAQAEGLLDASPANGESSDMRWIAADEIAARKLHPGFAETWPRIRLTLTPLVVVVDAANVIGARAEHGWWKDRAGATAQLIGELGTLAAHGLRRPPDGLPELAQWFPRLTVVVEGAARGAIGGPAMPAVSEGATGVSSVPEAVSEVSEISAVSNVSGVTVVQASGSGDDAIVALVRNTMPWEKVLVVTADRELRRRVEALGASFTGPRWLLNQL</sequence>
<dbReference type="Proteomes" id="UP001551675">
    <property type="component" value="Unassembled WGS sequence"/>
</dbReference>
<evidence type="ECO:0000256" key="2">
    <source>
        <dbReference type="ARBA" id="ARBA00022801"/>
    </source>
</evidence>
<proteinExistence type="predicted"/>